<reference evidence="10" key="3">
    <citation type="journal article" date="2012" name="PLoS Pathog.">
        <title>Comparative genomics of the apicomplexan parasites Toxoplasma gondii and Neospora caninum: Coccidia differing in host range and transmission strategy.</title>
        <authorList>
            <person name="Reid A.J."/>
            <person name="Vermont S.J."/>
            <person name="Cotton J.A."/>
            <person name="Harris D."/>
            <person name="Hill-Cawthorne G.A."/>
            <person name="Konen-Waisman S."/>
            <person name="Latham S.M."/>
            <person name="Mourier T."/>
            <person name="Norton R."/>
            <person name="Quail M.A."/>
            <person name="Sanders M."/>
            <person name="Shanmugam D."/>
            <person name="Sohal A."/>
            <person name="Wasmuth J.D."/>
            <person name="Brunk B."/>
            <person name="Grigg M.E."/>
            <person name="Howard J.C."/>
            <person name="Parkinson J."/>
            <person name="Roos D.S."/>
            <person name="Trees A.J."/>
            <person name="Berriman M."/>
            <person name="Pain A."/>
            <person name="Wastling J.M."/>
        </authorList>
    </citation>
    <scope>NUCLEOTIDE SEQUENCE [LARGE SCALE GENOMIC DNA]</scope>
    <source>
        <strain evidence="10">Liverpool</strain>
    </source>
</reference>
<keyword evidence="5" id="KW-0539">Nucleus</keyword>
<dbReference type="SMART" id="SM00474">
    <property type="entry name" value="35EXOc"/>
    <property type="match status" value="1"/>
</dbReference>
<dbReference type="VEuPathDB" id="ToxoDB:NCLIV_063640"/>
<dbReference type="GO" id="GO:0071044">
    <property type="term" value="P:histone mRNA catabolic process"/>
    <property type="evidence" value="ECO:0007669"/>
    <property type="project" value="TreeGrafter"/>
</dbReference>
<dbReference type="GeneID" id="13445161"/>
<keyword evidence="3" id="KW-0378">Hydrolase</keyword>
<keyword evidence="2" id="KW-0540">Nuclease</keyword>
<dbReference type="GO" id="GO:0071037">
    <property type="term" value="P:nuclear polyadenylation-dependent snRNA catabolic process"/>
    <property type="evidence" value="ECO:0007669"/>
    <property type="project" value="TreeGrafter"/>
</dbReference>
<dbReference type="GO" id="GO:0071039">
    <property type="term" value="P:nuclear polyadenylation-dependent CUT catabolic process"/>
    <property type="evidence" value="ECO:0007669"/>
    <property type="project" value="TreeGrafter"/>
</dbReference>
<dbReference type="InParanoid" id="F0VQE1"/>
<evidence type="ECO:0000256" key="1">
    <source>
        <dbReference type="ARBA" id="ARBA00004123"/>
    </source>
</evidence>
<evidence type="ECO:0000259" key="7">
    <source>
        <dbReference type="PROSITE" id="PS50967"/>
    </source>
</evidence>
<feature type="region of interest" description="Disordered" evidence="6">
    <location>
        <begin position="154"/>
        <end position="183"/>
    </location>
</feature>
<dbReference type="OMA" id="IELLKWR"/>
<comment type="subcellular location">
    <subcellularLocation>
        <location evidence="1">Nucleus</location>
    </subcellularLocation>
</comment>
<dbReference type="PROSITE" id="PS50967">
    <property type="entry name" value="HRDC"/>
    <property type="match status" value="1"/>
</dbReference>
<reference evidence="8" key="2">
    <citation type="submission" date="2011-03" db="EMBL/GenBank/DDBJ databases">
        <title>Comparative genomics and transcriptomics of Neospora caninum and Toxoplasma gondii.</title>
        <authorList>
            <person name="Reid A.J."/>
            <person name="Sohal A."/>
            <person name="Harris D."/>
            <person name="Quail M."/>
            <person name="Sanders M."/>
            <person name="Berriman M."/>
            <person name="Wastling J.M."/>
            <person name="Pain A."/>
        </authorList>
    </citation>
    <scope>NUCLEOTIDE SEQUENCE</scope>
    <source>
        <strain evidence="8">Liverpool</strain>
    </source>
</reference>
<dbReference type="PANTHER" id="PTHR12124">
    <property type="entry name" value="POLYMYOSITIS/SCLERODERMA AUTOANTIGEN-RELATED"/>
    <property type="match status" value="1"/>
</dbReference>
<dbReference type="Pfam" id="PF00570">
    <property type="entry name" value="HRDC"/>
    <property type="match status" value="1"/>
</dbReference>
<dbReference type="InterPro" id="IPR010997">
    <property type="entry name" value="HRDC-like_sf"/>
</dbReference>
<feature type="compositionally biased region" description="Basic and acidic residues" evidence="6">
    <location>
        <begin position="167"/>
        <end position="178"/>
    </location>
</feature>
<feature type="region of interest" description="Disordered" evidence="6">
    <location>
        <begin position="106"/>
        <end position="128"/>
    </location>
</feature>
<evidence type="ECO:0000256" key="4">
    <source>
        <dbReference type="ARBA" id="ARBA00022839"/>
    </source>
</evidence>
<dbReference type="InterPro" id="IPR044876">
    <property type="entry name" value="HRDC_dom_sf"/>
</dbReference>
<dbReference type="InterPro" id="IPR002562">
    <property type="entry name" value="3'-5'_exonuclease_dom"/>
</dbReference>
<reference evidence="8" key="1">
    <citation type="submission" date="2011-02" db="EMBL/GenBank/DDBJ databases">
        <authorList>
            <person name="Aslett M."/>
        </authorList>
    </citation>
    <scope>NUCLEOTIDE SEQUENCE</scope>
    <source>
        <strain evidence="8">Liverpool</strain>
    </source>
</reference>
<evidence type="ECO:0000256" key="2">
    <source>
        <dbReference type="ARBA" id="ARBA00022722"/>
    </source>
</evidence>
<dbReference type="Gene3D" id="3.30.420.10">
    <property type="entry name" value="Ribonuclease H-like superfamily/Ribonuclease H"/>
    <property type="match status" value="1"/>
</dbReference>
<evidence type="ECO:0000256" key="5">
    <source>
        <dbReference type="ARBA" id="ARBA00023242"/>
    </source>
</evidence>
<accession>F0VQE1</accession>
<dbReference type="InterPro" id="IPR036397">
    <property type="entry name" value="RNaseH_sf"/>
</dbReference>
<dbReference type="Pfam" id="PF01612">
    <property type="entry name" value="DNA_pol_A_exo1"/>
    <property type="match status" value="1"/>
</dbReference>
<feature type="region of interest" description="Disordered" evidence="6">
    <location>
        <begin position="1356"/>
        <end position="1387"/>
    </location>
</feature>
<feature type="compositionally biased region" description="Basic and acidic residues" evidence="6">
    <location>
        <begin position="1182"/>
        <end position="1208"/>
    </location>
</feature>
<dbReference type="GO" id="GO:0071035">
    <property type="term" value="P:nuclear polyadenylation-dependent rRNA catabolic process"/>
    <property type="evidence" value="ECO:0007669"/>
    <property type="project" value="TreeGrafter"/>
</dbReference>
<feature type="compositionally biased region" description="Basic residues" evidence="6">
    <location>
        <begin position="1157"/>
        <end position="1169"/>
    </location>
</feature>
<sequence>MNFSIPSLDRLVAGDARPENGNTEKAGAAVQRNALQALLASVTRVVRSANSIPSGDEYSIRTSGSETATRLTHEAAAETLEVLGLVTRLAVPGAPFAEAARANLSGHRSLSGVSPPGGEGAKRRPPQELKNLFPVFQDFLDDLLDDVDRALAFHDRQPGVPLPPPKPKKDGPGGDRSHKGASNQTALFPEGHITAISLASSSVPLSSSLHGSSLVSVGGGQAMRELAAAIRNRPQRQWLHLIDNFAPRFVPRLPCKPHAIEPLHPAIVRAQGLRFKRMWRLRRLLDGDEEPDEEPDEGPEALPGVSKSPSANAEDSTKANQSIGEVTKARPRDGSGTSDGASQKDVSTPCQTSGVSTPVALPPSLSLHLHGRGALPLANPGNPSSRDAGADLPSPEASPRSTAGNEETEPLPHVYEAELLALNWRRPEGHAVDGICGGPDLFTVGEPQRWKPLKDTPLVRISEKEELQHLVDELSTGAHPLVAIDLEHHSFHSYRGFTCLLQLSTREKDYLIDPFPLFEHLHVLNAITANPKILKIFHGADSDIIWLQRDFSVYVVNMFDTCVAARALAVPGGASLANLLHTYCGVEANKQYQLADWRRRPLTPEMEAYARSDTHYLPFIFDVMKNQLLSKPELGGALSPPAVTGLEEGLEVTEAGQQAMQFTLDRSRDVCLKLHVEAPFDAPAEAEALLKRNRAGLSPLSYVVFIELLKWRDTLARRLDRSPVSLATPAHLLLLAQKRPTSTIEFNAAMRPAPPTLRQHTQELIQLIQRSLLGSEAAQRAASGAFLSPALRAVPEACSSGDAQPPSPPPAVGREKEKSRKRSSNEEDANASSSDSDEDLLPKAALLQRAAAEARQEAARAAEAAGGASPCVKKEFSGQEDGVALSSGTGSDARWPQPCSPGVGKKESAESSALFIRPKREPDRLESFQARKRRRLIVAAGDENTPRVPGLAASARKGRLDLPQVSVKVVVSADSMNRAAYPDFLIQRRGGRRMPSNAATLPGDSASRPGRASTSDVCSQVYEELKLVERHHLLVSHEVLNDPFACLLPAAAVAAETPEAETRVAPGKPTHPSPLAAPEEARAGSAPASSSAVSGGFFPLLCSLPVPPPPAALLSALADRGEGEETPAGDRPTAAGEEDEGELEKEAGDVVIVAQQKWKRKGRKRGKGGKRGDGPGGVNERPSQDKEDGDKDKGRDRDKEEDREEEGKAVNGPRQGHGGGTKGGSNATVSVRSGSGVSGTVACGVTAELPLLAPEETLPRSRLMKETGQANRKAADQPNAAAEPEAESKASQLRSDAVVPSAEETQAGEGRERAARDTKRRQSNESSRDSDESDSAEAEEKLRWLPAAFLSKSLTAASMRAHRTGGKRNSNKAGKASAFQRGKRQRK</sequence>
<feature type="region of interest" description="Disordered" evidence="6">
    <location>
        <begin position="286"/>
        <end position="411"/>
    </location>
</feature>
<name>F0VQE1_NEOCL</name>
<dbReference type="InterPro" id="IPR002121">
    <property type="entry name" value="HRDC_dom"/>
</dbReference>
<feature type="domain" description="HRDC" evidence="7">
    <location>
        <begin position="698"/>
        <end position="778"/>
    </location>
</feature>
<dbReference type="GO" id="GO:0000467">
    <property type="term" value="P:exonucleolytic trimming to generate mature 3'-end of 5.8S rRNA from tricistronic rRNA transcript (SSU-rRNA, 5.8S rRNA, LSU-rRNA)"/>
    <property type="evidence" value="ECO:0007669"/>
    <property type="project" value="InterPro"/>
</dbReference>
<dbReference type="GO" id="GO:0003727">
    <property type="term" value="F:single-stranded RNA binding"/>
    <property type="evidence" value="ECO:0007669"/>
    <property type="project" value="TreeGrafter"/>
</dbReference>
<dbReference type="GO" id="GO:0000166">
    <property type="term" value="F:nucleotide binding"/>
    <property type="evidence" value="ECO:0007669"/>
    <property type="project" value="InterPro"/>
</dbReference>
<dbReference type="GO" id="GO:0071036">
    <property type="term" value="P:nuclear polyadenylation-dependent snoRNA catabolic process"/>
    <property type="evidence" value="ECO:0007669"/>
    <property type="project" value="TreeGrafter"/>
</dbReference>
<feature type="region of interest" description="Disordered" evidence="6">
    <location>
        <begin position="1120"/>
        <end position="1339"/>
    </location>
</feature>
<dbReference type="EMBL" id="FR823393">
    <property type="protein sequence ID" value="CBZ55938.1"/>
    <property type="molecule type" value="Genomic_DNA"/>
</dbReference>
<evidence type="ECO:0000313" key="10">
    <source>
        <dbReference type="Proteomes" id="UP000007494"/>
    </source>
</evidence>
<dbReference type="eggNOG" id="KOG2206">
    <property type="taxonomic scope" value="Eukaryota"/>
</dbReference>
<feature type="compositionally biased region" description="Polar residues" evidence="6">
    <location>
        <begin position="335"/>
        <end position="356"/>
    </location>
</feature>
<dbReference type="SUPFAM" id="SSF47819">
    <property type="entry name" value="HRDC-like"/>
    <property type="match status" value="1"/>
</dbReference>
<organism evidence="8 10">
    <name type="scientific">Neospora caninum (strain Liverpool)</name>
    <dbReference type="NCBI Taxonomy" id="572307"/>
    <lineage>
        <taxon>Eukaryota</taxon>
        <taxon>Sar</taxon>
        <taxon>Alveolata</taxon>
        <taxon>Apicomplexa</taxon>
        <taxon>Conoidasida</taxon>
        <taxon>Coccidia</taxon>
        <taxon>Eucoccidiorida</taxon>
        <taxon>Eimeriorina</taxon>
        <taxon>Sarcocystidae</taxon>
        <taxon>Neospora</taxon>
    </lineage>
</organism>
<feature type="compositionally biased region" description="Basic residues" evidence="6">
    <location>
        <begin position="1360"/>
        <end position="1370"/>
    </location>
</feature>
<dbReference type="PANTHER" id="PTHR12124:SF47">
    <property type="entry name" value="EXOSOME COMPONENT 10"/>
    <property type="match status" value="1"/>
</dbReference>
<keyword evidence="10" id="KW-1185">Reference proteome</keyword>
<dbReference type="GO" id="GO:0071051">
    <property type="term" value="P:poly(A)-dependent snoRNA 3'-end processing"/>
    <property type="evidence" value="ECO:0007669"/>
    <property type="project" value="TreeGrafter"/>
</dbReference>
<dbReference type="InterPro" id="IPR049559">
    <property type="entry name" value="Rrp6p-like_exo"/>
</dbReference>
<gene>
    <name evidence="9" type="ORF">BN1204_063640</name>
    <name evidence="8" type="ORF">NCLIV_063640</name>
</gene>
<feature type="compositionally biased region" description="Acidic residues" evidence="6">
    <location>
        <begin position="287"/>
        <end position="299"/>
    </location>
</feature>
<proteinExistence type="predicted"/>
<evidence type="ECO:0000256" key="3">
    <source>
        <dbReference type="ARBA" id="ARBA00022801"/>
    </source>
</evidence>
<dbReference type="SUPFAM" id="SSF53098">
    <property type="entry name" value="Ribonuclease H-like"/>
    <property type="match status" value="1"/>
</dbReference>
<evidence type="ECO:0000313" key="9">
    <source>
        <dbReference type="EMBL" id="CEL70681.1"/>
    </source>
</evidence>
<evidence type="ECO:0000313" key="8">
    <source>
        <dbReference type="EMBL" id="CBZ55938.1"/>
    </source>
</evidence>
<feature type="compositionally biased region" description="Low complexity" evidence="6">
    <location>
        <begin position="1228"/>
        <end position="1256"/>
    </location>
</feature>
<evidence type="ECO:0000256" key="6">
    <source>
        <dbReference type="SAM" id="MobiDB-lite"/>
    </source>
</evidence>
<dbReference type="GO" id="GO:0000175">
    <property type="term" value="F:3'-5'-RNA exonuclease activity"/>
    <property type="evidence" value="ECO:0007669"/>
    <property type="project" value="InterPro"/>
</dbReference>
<keyword evidence="4" id="KW-0269">Exonuclease</keyword>
<dbReference type="InterPro" id="IPR045092">
    <property type="entry name" value="Rrp6-like"/>
</dbReference>
<dbReference type="Proteomes" id="UP000007494">
    <property type="component" value="Chromosome XII"/>
</dbReference>
<dbReference type="RefSeq" id="XP_003885964.1">
    <property type="nucleotide sequence ID" value="XM_003885915.1"/>
</dbReference>
<reference evidence="9" key="4">
    <citation type="journal article" date="2015" name="PLoS ONE">
        <title>Comprehensive Evaluation of Toxoplasma gondii VEG and Neospora caninum LIV Genomes with Tachyzoite Stage Transcriptome and Proteome Defines Novel Transcript Features.</title>
        <authorList>
            <person name="Ramaprasad A."/>
            <person name="Mourier T."/>
            <person name="Naeem R."/>
            <person name="Malas T.B."/>
            <person name="Moussa E."/>
            <person name="Panigrahi A."/>
            <person name="Vermont S.J."/>
            <person name="Otto T.D."/>
            <person name="Wastling J."/>
            <person name="Pain A."/>
        </authorList>
    </citation>
    <scope>NUCLEOTIDE SEQUENCE</scope>
    <source>
        <strain evidence="9">Liverpool</strain>
    </source>
</reference>
<dbReference type="GO" id="GO:0000176">
    <property type="term" value="C:nuclear exosome (RNase complex)"/>
    <property type="evidence" value="ECO:0007669"/>
    <property type="project" value="TreeGrafter"/>
</dbReference>
<protein>
    <submittedName>
        <fullName evidence="8">Ribonuclease D, related</fullName>
    </submittedName>
</protein>
<dbReference type="Gene3D" id="1.10.150.80">
    <property type="entry name" value="HRDC domain"/>
    <property type="match status" value="1"/>
</dbReference>
<dbReference type="GO" id="GO:0071038">
    <property type="term" value="P:TRAMP-dependent tRNA surveillance pathway"/>
    <property type="evidence" value="ECO:0007669"/>
    <property type="project" value="TreeGrafter"/>
</dbReference>
<dbReference type="InterPro" id="IPR012337">
    <property type="entry name" value="RNaseH-like_sf"/>
</dbReference>
<feature type="compositionally biased region" description="Basic and acidic residues" evidence="6">
    <location>
        <begin position="1309"/>
        <end position="1330"/>
    </location>
</feature>
<feature type="region of interest" description="Disordered" evidence="6">
    <location>
        <begin position="991"/>
        <end position="1013"/>
    </location>
</feature>
<dbReference type="EMBL" id="LN714487">
    <property type="protein sequence ID" value="CEL70681.1"/>
    <property type="molecule type" value="Genomic_DNA"/>
</dbReference>
<dbReference type="GO" id="GO:0071040">
    <property type="term" value="P:nuclear polyadenylation-dependent antisense transcript catabolic process"/>
    <property type="evidence" value="ECO:0007669"/>
    <property type="project" value="TreeGrafter"/>
</dbReference>
<dbReference type="GO" id="GO:0005730">
    <property type="term" value="C:nucleolus"/>
    <property type="evidence" value="ECO:0007669"/>
    <property type="project" value="TreeGrafter"/>
</dbReference>
<feature type="region of interest" description="Disordered" evidence="6">
    <location>
        <begin position="879"/>
        <end position="912"/>
    </location>
</feature>
<dbReference type="OrthoDB" id="2250022at2759"/>
<dbReference type="CDD" id="cd06147">
    <property type="entry name" value="Rrp6p_like_exo"/>
    <property type="match status" value="1"/>
</dbReference>
<feature type="region of interest" description="Disordered" evidence="6">
    <location>
        <begin position="1058"/>
        <end position="1090"/>
    </location>
</feature>
<feature type="region of interest" description="Disordered" evidence="6">
    <location>
        <begin position="797"/>
        <end position="841"/>
    </location>
</feature>
<feature type="compositionally biased region" description="Polar residues" evidence="6">
    <location>
        <begin position="307"/>
        <end position="324"/>
    </location>
</feature>